<keyword evidence="3" id="KW-1003">Cell membrane</keyword>
<keyword evidence="4" id="KW-0645">Protease</keyword>
<evidence type="ECO:0000256" key="9">
    <source>
        <dbReference type="ARBA" id="ARBA00022989"/>
    </source>
</evidence>
<evidence type="ECO:0000259" key="14">
    <source>
        <dbReference type="Pfam" id="PF01435"/>
    </source>
</evidence>
<dbReference type="RefSeq" id="WP_220646804.1">
    <property type="nucleotide sequence ID" value="NZ_CP080647.1"/>
</dbReference>
<dbReference type="PANTHER" id="PTHR43221">
    <property type="entry name" value="PROTEASE HTPX"/>
    <property type="match status" value="1"/>
</dbReference>
<accession>A0ABX8XPK1</accession>
<reference evidence="15 16" key="1">
    <citation type="submission" date="2021-08" db="EMBL/GenBank/DDBJ databases">
        <authorList>
            <person name="Ping M."/>
        </authorList>
    </citation>
    <scope>NUCLEOTIDE SEQUENCE [LARGE SCALE GENOMIC DNA]</scope>
    <source>
        <strain evidence="15 16">MG28</strain>
    </source>
</reference>
<gene>
    <name evidence="15" type="ORF">K1J60_15965</name>
</gene>
<keyword evidence="16" id="KW-1185">Reference proteome</keyword>
<feature type="domain" description="Peptidase M48" evidence="14">
    <location>
        <begin position="81"/>
        <end position="347"/>
    </location>
</feature>
<evidence type="ECO:0000256" key="10">
    <source>
        <dbReference type="ARBA" id="ARBA00023049"/>
    </source>
</evidence>
<organism evidence="15 16">
    <name type="scientific">Streptomyces akebiae</name>
    <dbReference type="NCBI Taxonomy" id="2865673"/>
    <lineage>
        <taxon>Bacteria</taxon>
        <taxon>Bacillati</taxon>
        <taxon>Actinomycetota</taxon>
        <taxon>Actinomycetes</taxon>
        <taxon>Kitasatosporales</taxon>
        <taxon>Streptomycetaceae</taxon>
        <taxon>Streptomyces</taxon>
    </lineage>
</organism>
<evidence type="ECO:0000256" key="5">
    <source>
        <dbReference type="ARBA" id="ARBA00022692"/>
    </source>
</evidence>
<evidence type="ECO:0000256" key="8">
    <source>
        <dbReference type="ARBA" id="ARBA00022833"/>
    </source>
</evidence>
<evidence type="ECO:0000256" key="13">
    <source>
        <dbReference type="SAM" id="Phobius"/>
    </source>
</evidence>
<evidence type="ECO:0000256" key="3">
    <source>
        <dbReference type="ARBA" id="ARBA00022475"/>
    </source>
</evidence>
<comment type="cofactor">
    <cofactor evidence="1">
        <name>Zn(2+)</name>
        <dbReference type="ChEBI" id="CHEBI:29105"/>
    </cofactor>
</comment>
<comment type="subcellular location">
    <subcellularLocation>
        <location evidence="2">Cell membrane</location>
        <topology evidence="2">Multi-pass membrane protein</topology>
    </subcellularLocation>
</comment>
<keyword evidence="10 15" id="KW-0482">Metalloprotease</keyword>
<proteinExistence type="predicted"/>
<feature type="region of interest" description="Disordered" evidence="12">
    <location>
        <begin position="526"/>
        <end position="546"/>
    </location>
</feature>
<dbReference type="EC" id="3.4.24.-" evidence="15"/>
<feature type="transmembrane region" description="Helical" evidence="13">
    <location>
        <begin position="43"/>
        <end position="63"/>
    </location>
</feature>
<dbReference type="Proteomes" id="UP000827138">
    <property type="component" value="Chromosome"/>
</dbReference>
<evidence type="ECO:0000256" key="4">
    <source>
        <dbReference type="ARBA" id="ARBA00022670"/>
    </source>
</evidence>
<keyword evidence="11 13" id="KW-0472">Membrane</keyword>
<keyword evidence="7 15" id="KW-0378">Hydrolase</keyword>
<evidence type="ECO:0000256" key="7">
    <source>
        <dbReference type="ARBA" id="ARBA00022801"/>
    </source>
</evidence>
<evidence type="ECO:0000256" key="2">
    <source>
        <dbReference type="ARBA" id="ARBA00004651"/>
    </source>
</evidence>
<keyword evidence="8" id="KW-0862">Zinc</keyword>
<dbReference type="InterPro" id="IPR050083">
    <property type="entry name" value="HtpX_protease"/>
</dbReference>
<dbReference type="CDD" id="cd07328">
    <property type="entry name" value="M48_Ste24p_like"/>
    <property type="match status" value="1"/>
</dbReference>
<dbReference type="PANTHER" id="PTHR43221:SF1">
    <property type="entry name" value="PROTEASE HTPX"/>
    <property type="match status" value="1"/>
</dbReference>
<evidence type="ECO:0000313" key="16">
    <source>
        <dbReference type="Proteomes" id="UP000827138"/>
    </source>
</evidence>
<name>A0ABX8XPK1_9ACTN</name>
<dbReference type="InterPro" id="IPR001915">
    <property type="entry name" value="Peptidase_M48"/>
</dbReference>
<keyword evidence="5 13" id="KW-0812">Transmembrane</keyword>
<protein>
    <submittedName>
        <fullName evidence="15">M48 family metalloprotease</fullName>
        <ecNumber evidence="15">3.4.24.-</ecNumber>
    </submittedName>
</protein>
<dbReference type="Gene3D" id="3.30.2010.10">
    <property type="entry name" value="Metalloproteases ('zincins'), catalytic domain"/>
    <property type="match status" value="1"/>
</dbReference>
<dbReference type="EMBL" id="CP080647">
    <property type="protein sequence ID" value="QYX77828.1"/>
    <property type="molecule type" value="Genomic_DNA"/>
</dbReference>
<sequence>MGATLRALRALVLLAGFYLLGVILLAVLAGADYLLYLHAPSGVAAKLYVVSVLLAIPLVRGLFMLRTPKGEELPGLPVTEADEPELWRTVRELADKVGTRAPSRIVLTADVNAAVSEDARLLGLLPGPRRLYLGVPLLQGLTEAQLRAVLAHELGHYSNSDTRLAALTVRGRAQVLRTVRHFEERADRTAGRERARQEKKNARAVAKGKKTREIDTGHAGVTYRAMAKIYIGYAKLYMRATLAGSRRQEYAADLASVRVAGRDATASALREIPALDAAFGFYMNSYATLGAEARLMPPRGEFIGGYGRMLSARQLELVGLRTDLPTEPASPYDSHPPIADRVERIEALPADGRADEARGAALGLLADPDRTLAALEDAVLTEDVLRFRRTGDWQELLAGSMVANFASLDTPLHRALAMYTKDHPTLAALLKVIDDGQLWQLARRLPLSDQAAEARGRAFREFARPALADALQGMVLAELSAHSRLSWEFSWSEPAAVRLAPAPDGTETDLAAAIDAAVADHPDTRPLRMLLPTPQGPAARETDAPR</sequence>
<dbReference type="Pfam" id="PF01435">
    <property type="entry name" value="Peptidase_M48"/>
    <property type="match status" value="1"/>
</dbReference>
<evidence type="ECO:0000256" key="12">
    <source>
        <dbReference type="SAM" id="MobiDB-lite"/>
    </source>
</evidence>
<keyword evidence="6" id="KW-0479">Metal-binding</keyword>
<keyword evidence="9 13" id="KW-1133">Transmembrane helix</keyword>
<evidence type="ECO:0000256" key="6">
    <source>
        <dbReference type="ARBA" id="ARBA00022723"/>
    </source>
</evidence>
<evidence type="ECO:0000256" key="1">
    <source>
        <dbReference type="ARBA" id="ARBA00001947"/>
    </source>
</evidence>
<feature type="transmembrane region" description="Helical" evidence="13">
    <location>
        <begin position="7"/>
        <end position="31"/>
    </location>
</feature>
<evidence type="ECO:0000256" key="11">
    <source>
        <dbReference type="ARBA" id="ARBA00023136"/>
    </source>
</evidence>
<dbReference type="GO" id="GO:0008237">
    <property type="term" value="F:metallopeptidase activity"/>
    <property type="evidence" value="ECO:0007669"/>
    <property type="project" value="UniProtKB-KW"/>
</dbReference>
<evidence type="ECO:0000313" key="15">
    <source>
        <dbReference type="EMBL" id="QYX77828.1"/>
    </source>
</evidence>